<evidence type="ECO:0000313" key="4">
    <source>
        <dbReference type="Proteomes" id="UP001381693"/>
    </source>
</evidence>
<dbReference type="AlphaFoldDB" id="A0AAN8ZYQ4"/>
<protein>
    <recommendedName>
        <fullName evidence="2">Ionotropic glutamate receptor C-terminal domain-containing protein</fullName>
    </recommendedName>
</protein>
<dbReference type="EMBL" id="JAXCGZ010022656">
    <property type="protein sequence ID" value="KAK7028184.1"/>
    <property type="molecule type" value="Genomic_DNA"/>
</dbReference>
<sequence>MSVKVITGIWLLFCLIIGTLYRSNLKAMLILPKIHLPFTNLEELVEAGLTTYVLEGSFLANAVLDAPGNSTLGRFRKQTLINDNVEENIREMFRGRIVGFGSYSALIGLINQDFAKVWRNSLA</sequence>
<evidence type="ECO:0000313" key="3">
    <source>
        <dbReference type="EMBL" id="KAK7028184.1"/>
    </source>
</evidence>
<gene>
    <name evidence="3" type="ORF">SK128_007356</name>
</gene>
<dbReference type="InterPro" id="IPR001320">
    <property type="entry name" value="Iontro_rcpt_C"/>
</dbReference>
<reference evidence="3 4" key="1">
    <citation type="submission" date="2023-11" db="EMBL/GenBank/DDBJ databases">
        <title>Halocaridina rubra genome assembly.</title>
        <authorList>
            <person name="Smith C."/>
        </authorList>
    </citation>
    <scope>NUCLEOTIDE SEQUENCE [LARGE SCALE GENOMIC DNA]</scope>
    <source>
        <strain evidence="3">EP-1</strain>
        <tissue evidence="3">Whole</tissue>
    </source>
</reference>
<dbReference type="GO" id="GO:0016020">
    <property type="term" value="C:membrane"/>
    <property type="evidence" value="ECO:0007669"/>
    <property type="project" value="InterPro"/>
</dbReference>
<dbReference type="Proteomes" id="UP001381693">
    <property type="component" value="Unassembled WGS sequence"/>
</dbReference>
<dbReference type="Pfam" id="PF00060">
    <property type="entry name" value="Lig_chan"/>
    <property type="match status" value="1"/>
</dbReference>
<keyword evidence="4" id="KW-1185">Reference proteome</keyword>
<dbReference type="GO" id="GO:0015276">
    <property type="term" value="F:ligand-gated monoatomic ion channel activity"/>
    <property type="evidence" value="ECO:0007669"/>
    <property type="project" value="InterPro"/>
</dbReference>
<proteinExistence type="inferred from homology"/>
<organism evidence="3 4">
    <name type="scientific">Halocaridina rubra</name>
    <name type="common">Hawaiian red shrimp</name>
    <dbReference type="NCBI Taxonomy" id="373956"/>
    <lineage>
        <taxon>Eukaryota</taxon>
        <taxon>Metazoa</taxon>
        <taxon>Ecdysozoa</taxon>
        <taxon>Arthropoda</taxon>
        <taxon>Crustacea</taxon>
        <taxon>Multicrustacea</taxon>
        <taxon>Malacostraca</taxon>
        <taxon>Eumalacostraca</taxon>
        <taxon>Eucarida</taxon>
        <taxon>Decapoda</taxon>
        <taxon>Pleocyemata</taxon>
        <taxon>Caridea</taxon>
        <taxon>Atyoidea</taxon>
        <taxon>Atyidae</taxon>
        <taxon>Halocaridina</taxon>
    </lineage>
</organism>
<feature type="domain" description="Ionotropic glutamate receptor C-terminal" evidence="2">
    <location>
        <begin position="1"/>
        <end position="46"/>
    </location>
</feature>
<accession>A0AAN8ZYQ4</accession>
<name>A0AAN8ZYQ4_HALRR</name>
<evidence type="ECO:0000256" key="1">
    <source>
        <dbReference type="ARBA" id="ARBA00008685"/>
    </source>
</evidence>
<comment type="caution">
    <text evidence="3">The sequence shown here is derived from an EMBL/GenBank/DDBJ whole genome shotgun (WGS) entry which is preliminary data.</text>
</comment>
<comment type="similarity">
    <text evidence="1">Belongs to the glutamate-gated ion channel (TC 1.A.10.1) family.</text>
</comment>
<evidence type="ECO:0000259" key="2">
    <source>
        <dbReference type="Pfam" id="PF00060"/>
    </source>
</evidence>
<dbReference type="Gene3D" id="1.10.287.70">
    <property type="match status" value="1"/>
</dbReference>